<keyword evidence="3 9" id="KW-0812">Transmembrane</keyword>
<evidence type="ECO:0000259" key="10">
    <source>
        <dbReference type="Pfam" id="PF09976"/>
    </source>
</evidence>
<feature type="domain" description="Ancillary SecYEG translocon subunit/Cell division coordinator CpoB TPR" evidence="10">
    <location>
        <begin position="17"/>
        <end position="200"/>
    </location>
</feature>
<dbReference type="Proteomes" id="UP001320843">
    <property type="component" value="Unassembled WGS sequence"/>
</dbReference>
<keyword evidence="2" id="KW-1003">Cell membrane</keyword>
<feature type="transmembrane region" description="Helical" evidence="9">
    <location>
        <begin position="25"/>
        <end position="44"/>
    </location>
</feature>
<dbReference type="EMBL" id="MDEK01000003">
    <property type="protein sequence ID" value="PPU84234.1"/>
    <property type="molecule type" value="Genomic_DNA"/>
</dbReference>
<keyword evidence="4 9" id="KW-1133">Transmembrane helix</keyword>
<reference evidence="12 14" key="1">
    <citation type="submission" date="2016-08" db="EMBL/GenBank/DDBJ databases">
        <authorList>
            <person name="Seilhamer J.J."/>
        </authorList>
    </citation>
    <scope>NUCLEOTIDE SEQUENCE [LARGE SCALE GENOMIC DNA]</scope>
    <source>
        <strain evidence="12 14">CFBP4641</strain>
    </source>
</reference>
<evidence type="ECO:0000313" key="15">
    <source>
        <dbReference type="Proteomes" id="UP001320843"/>
    </source>
</evidence>
<name>A0A2P5Z788_9XANT</name>
<gene>
    <name evidence="11" type="ORF">NB700_001640</name>
    <name evidence="13" type="ORF">NG824_11370</name>
    <name evidence="12" type="ORF">XsacCFBP4641_03990</name>
</gene>
<evidence type="ECO:0000313" key="14">
    <source>
        <dbReference type="Proteomes" id="UP000247346"/>
    </source>
</evidence>
<dbReference type="SUPFAM" id="SSF48452">
    <property type="entry name" value="TPR-like"/>
    <property type="match status" value="1"/>
</dbReference>
<evidence type="ECO:0000256" key="3">
    <source>
        <dbReference type="ARBA" id="ARBA00022692"/>
    </source>
</evidence>
<dbReference type="AlphaFoldDB" id="A0A2P5Z788"/>
<proteinExistence type="inferred from homology"/>
<evidence type="ECO:0000313" key="13">
    <source>
        <dbReference type="EMBL" id="UYK87117.1"/>
    </source>
</evidence>
<evidence type="ECO:0000256" key="2">
    <source>
        <dbReference type="ARBA" id="ARBA00022475"/>
    </source>
</evidence>
<dbReference type="RefSeq" id="WP_010342903.1">
    <property type="nucleotide sequence ID" value="NZ_CP099530.1"/>
</dbReference>
<evidence type="ECO:0000313" key="11">
    <source>
        <dbReference type="EMBL" id="MCW0399084.1"/>
    </source>
</evidence>
<evidence type="ECO:0000256" key="4">
    <source>
        <dbReference type="ARBA" id="ARBA00022989"/>
    </source>
</evidence>
<dbReference type="GO" id="GO:0005886">
    <property type="term" value="C:plasma membrane"/>
    <property type="evidence" value="ECO:0007669"/>
    <property type="project" value="UniProtKB-SubCell"/>
</dbReference>
<evidence type="ECO:0000256" key="1">
    <source>
        <dbReference type="ARBA" id="ARBA00004401"/>
    </source>
</evidence>
<accession>A0A2P5Z788</accession>
<evidence type="ECO:0000256" key="9">
    <source>
        <dbReference type="SAM" id="Phobius"/>
    </source>
</evidence>
<dbReference type="Pfam" id="PF09976">
    <property type="entry name" value="TPR_21"/>
    <property type="match status" value="1"/>
</dbReference>
<comment type="similarity">
    <text evidence="7">Belongs to the YfgM family.</text>
</comment>
<evidence type="ECO:0000256" key="8">
    <source>
        <dbReference type="ARBA" id="ARBA00024235"/>
    </source>
</evidence>
<dbReference type="GO" id="GO:0044877">
    <property type="term" value="F:protein-containing complex binding"/>
    <property type="evidence" value="ECO:0007669"/>
    <property type="project" value="InterPro"/>
</dbReference>
<evidence type="ECO:0000256" key="7">
    <source>
        <dbReference type="ARBA" id="ARBA00024197"/>
    </source>
</evidence>
<dbReference type="OrthoDB" id="9789675at2"/>
<keyword evidence="6" id="KW-0143">Chaperone</keyword>
<reference evidence="11 15" key="2">
    <citation type="submission" date="2022-06" db="EMBL/GenBank/DDBJ databases">
        <title>Dynamics of rice microbiomes reveals core vertical transmitted seed endophytes.</title>
        <authorList>
            <person name="Liao K."/>
            <person name="Zhang X."/>
        </authorList>
    </citation>
    <scope>NUCLEOTIDE SEQUENCE [LARGE SCALE GENOMIC DNA]</scope>
    <source>
        <strain evidence="13">JR3-14</strain>
        <strain evidence="11 15">YT10-10-1</strain>
    </source>
</reference>
<dbReference type="InterPro" id="IPR011990">
    <property type="entry name" value="TPR-like_helical_dom_sf"/>
</dbReference>
<keyword evidence="5 9" id="KW-0472">Membrane</keyword>
<dbReference type="InterPro" id="IPR026039">
    <property type="entry name" value="YfgM"/>
</dbReference>
<dbReference type="InterPro" id="IPR018704">
    <property type="entry name" value="SecYEG/CpoB_TPR"/>
</dbReference>
<dbReference type="Proteomes" id="UP001164392">
    <property type="component" value="Chromosome"/>
</dbReference>
<protein>
    <recommendedName>
        <fullName evidence="8">Ancillary SecYEG translocon subunit</fullName>
    </recommendedName>
</protein>
<keyword evidence="15" id="KW-1185">Reference proteome</keyword>
<evidence type="ECO:0000313" key="12">
    <source>
        <dbReference type="EMBL" id="PPU84234.1"/>
    </source>
</evidence>
<evidence type="ECO:0000256" key="6">
    <source>
        <dbReference type="ARBA" id="ARBA00023186"/>
    </source>
</evidence>
<dbReference type="STRING" id="56458.SB85_02830"/>
<dbReference type="PANTHER" id="PTHR38035:SF1">
    <property type="entry name" value="ANCILLARY SECYEG TRANSLOCON SUBUNIT"/>
    <property type="match status" value="1"/>
</dbReference>
<dbReference type="EMBL" id="CP099534">
    <property type="protein sequence ID" value="UYK87117.1"/>
    <property type="molecule type" value="Genomic_DNA"/>
</dbReference>
<comment type="subcellular location">
    <subcellularLocation>
        <location evidence="1">Cell membrane</location>
        <topology evidence="1">Single-pass type II membrane protein</topology>
    </subcellularLocation>
</comment>
<organism evidence="12 14">
    <name type="scientific">Xanthomonas sacchari</name>
    <dbReference type="NCBI Taxonomy" id="56458"/>
    <lineage>
        <taxon>Bacteria</taxon>
        <taxon>Pseudomonadati</taxon>
        <taxon>Pseudomonadota</taxon>
        <taxon>Gammaproteobacteria</taxon>
        <taxon>Lysobacterales</taxon>
        <taxon>Lysobacteraceae</taxon>
        <taxon>Xanthomonas</taxon>
    </lineage>
</organism>
<dbReference type="GeneID" id="93879301"/>
<dbReference type="Gene3D" id="1.25.40.10">
    <property type="entry name" value="Tetratricopeptide repeat domain"/>
    <property type="match status" value="1"/>
</dbReference>
<sequence>MAIDDLLDEHEQSERVRTWLRKNGAGLIGGIVLGLGAIIGWQWWTKQRSNDLAQANTRYEAVLKSIQANQLDKAAKDMAELQQGSTNIYAELAALRLAKAQVDAGKSDAALTTLRALKADGEMKVLVDHRVARLLISGGKPQDALALVASATDSQGLEIRGDALIAQGKRDAARDAYAKALTSLDVASPQRRVVETKLMDAGGSVPNAAEPI</sequence>
<dbReference type="PANTHER" id="PTHR38035">
    <property type="entry name" value="UPF0070 PROTEIN YFGM"/>
    <property type="match status" value="1"/>
</dbReference>
<dbReference type="Proteomes" id="UP000247346">
    <property type="component" value="Unassembled WGS sequence"/>
</dbReference>
<dbReference type="EMBL" id="JANFWR010000009">
    <property type="protein sequence ID" value="MCW0399084.1"/>
    <property type="molecule type" value="Genomic_DNA"/>
</dbReference>
<evidence type="ECO:0000256" key="5">
    <source>
        <dbReference type="ARBA" id="ARBA00023136"/>
    </source>
</evidence>